<dbReference type="InterPro" id="IPR023996">
    <property type="entry name" value="TonB-dep_OMP_SusC/RagA"/>
</dbReference>
<feature type="chain" id="PRO_5015652340" evidence="10">
    <location>
        <begin position="20"/>
        <end position="1076"/>
    </location>
</feature>
<dbReference type="Pfam" id="PF13715">
    <property type="entry name" value="CarbopepD_reg_2"/>
    <property type="match status" value="1"/>
</dbReference>
<comment type="subcellular location">
    <subcellularLocation>
        <location evidence="1 8">Cell outer membrane</location>
        <topology evidence="1 8">Multi-pass membrane protein</topology>
    </subcellularLocation>
</comment>
<dbReference type="EMBL" id="MQUA01000004">
    <property type="protein sequence ID" value="PQB08970.1"/>
    <property type="molecule type" value="Genomic_DNA"/>
</dbReference>
<dbReference type="InterPro" id="IPR012910">
    <property type="entry name" value="Plug_dom"/>
</dbReference>
<evidence type="ECO:0000256" key="8">
    <source>
        <dbReference type="PROSITE-ProRule" id="PRU01360"/>
    </source>
</evidence>
<keyword evidence="14" id="KW-1185">Reference proteome</keyword>
<sequence length="1076" mass="120656">MKKHQLLLLFLIISSFGFAQQRITGRVTDSTNEPIPGVSVTILGTLTGVITDYDGKYEINAKATQELKFSYLGFVTQTILVGNQDLINIMLDEDLQSLDEIVIVGFGKQKKMNLSGAVNSVSIDQLSTRPLSNITQGLQGVSPGLNIDFTNGAPGSNPKINVRGFTSINGGEPLILIDNIPSDVSYLNQIAPEDIENISVLKDAASSAIYGSRAAFGVILVTTRNGSKGKTKITYNNFMSVGTPTVLPQKISDPYIYMRLQKTFSGNTPWDNQFFTDDQWQWAKERSNNPSETAGVRANSTTGMWEYMGNKDWSEYFLSNTTFSSNHNVSISGGNEKLNYFVSASTNKDNGALQLAEDYYTRTGLRAKLNADINDWLSFGYNTSFIMGTRKSPSYFDITSIYNFNTYEYNENPDGTWTNTGVGRMAAQLVNGGEEKDVTSTFRTNFTAQAWLVKDIFKINTEYTYEQENQNYDANYTKYKIGFAEDDIREEGINQVWKGFGERKYSVLNVYGTFTKTLNDDHDITLLGGYNQEDLRNEYTYLNRDGVISASLPTIQLATGNIEASQNIYSWAVRGLFYRANYIYKNRYIVELNGRYDGSSKFPKDKRFGFFPSVSAAWNISKESFMDKVSPTLSLLKLRGSYGTLGNQDVNPFDYIPFMSATNGGYIVDGALPLMINSPSLVSDNYSWEKVTTRNFGVDLGFLNNKIKATFDIYRRDTKDMLTLGKELPGVIGASEPLQNAANLKTNGWELSIAYQNSYGTEKPLGVNARFNLSDSRSYITSFDNPNNSLMQFREGMELGEIWGLTSDGLFESQDEIDALDQTSLIPWGALTIVEGWPKYKDLDGNGVIELGTSADDPKDASVIGNMMPRFRFGFNLNLDWNNFDLGLFLQGVGKRDYYPKDYLYWGFYQQPYAGGYAHLNDYYRASDDSPELMAQHSQAYIDAGLAHANTNANYPVAQAWLADRNLGERIDEAKGLAIPQSKYLLNAAYLRLKNITFGYTLPKTFSNRIGIASFRVYFSGDNLFEWSEVADFFDPESISDIDNRLNPGYSPGRTETSGYQYPYQRRYSLGINVSF</sequence>
<dbReference type="GO" id="GO:0009279">
    <property type="term" value="C:cell outer membrane"/>
    <property type="evidence" value="ECO:0007669"/>
    <property type="project" value="UniProtKB-SubCell"/>
</dbReference>
<dbReference type="InterPro" id="IPR037066">
    <property type="entry name" value="Plug_dom_sf"/>
</dbReference>
<keyword evidence="7 8" id="KW-0998">Cell outer membrane</keyword>
<proteinExistence type="inferred from homology"/>
<keyword evidence="10" id="KW-0732">Signal</keyword>
<feature type="signal peptide" evidence="10">
    <location>
        <begin position="1"/>
        <end position="19"/>
    </location>
</feature>
<dbReference type="InterPro" id="IPR036942">
    <property type="entry name" value="Beta-barrel_TonB_sf"/>
</dbReference>
<dbReference type="Gene3D" id="2.60.40.1120">
    <property type="entry name" value="Carboxypeptidase-like, regulatory domain"/>
    <property type="match status" value="1"/>
</dbReference>
<keyword evidence="3 8" id="KW-1134">Transmembrane beta strand</keyword>
<evidence type="ECO:0000256" key="10">
    <source>
        <dbReference type="SAM" id="SignalP"/>
    </source>
</evidence>
<dbReference type="InterPro" id="IPR039426">
    <property type="entry name" value="TonB-dep_rcpt-like"/>
</dbReference>
<dbReference type="InterPro" id="IPR023997">
    <property type="entry name" value="TonB-dep_OMP_SusC/RagA_CS"/>
</dbReference>
<dbReference type="AlphaFoldDB" id="A0A2S7L257"/>
<dbReference type="SUPFAM" id="SSF49464">
    <property type="entry name" value="Carboxypeptidase regulatory domain-like"/>
    <property type="match status" value="1"/>
</dbReference>
<dbReference type="PROSITE" id="PS52016">
    <property type="entry name" value="TONB_DEPENDENT_REC_3"/>
    <property type="match status" value="1"/>
</dbReference>
<evidence type="ECO:0000256" key="6">
    <source>
        <dbReference type="ARBA" id="ARBA00023136"/>
    </source>
</evidence>
<dbReference type="Gene3D" id="2.40.170.20">
    <property type="entry name" value="TonB-dependent receptor, beta-barrel domain"/>
    <property type="match status" value="1"/>
</dbReference>
<dbReference type="NCBIfam" id="TIGR04056">
    <property type="entry name" value="OMP_RagA_SusC"/>
    <property type="match status" value="1"/>
</dbReference>
<dbReference type="RefSeq" id="WP_104808189.1">
    <property type="nucleotide sequence ID" value="NZ_MQUA01000004.1"/>
</dbReference>
<dbReference type="InterPro" id="IPR000531">
    <property type="entry name" value="Beta-barrel_TonB"/>
</dbReference>
<keyword evidence="5 9" id="KW-0798">TonB box</keyword>
<keyword evidence="4 8" id="KW-0812">Transmembrane</keyword>
<organism evidence="13 14">
    <name type="scientific">Polaribacter filamentus</name>
    <dbReference type="NCBI Taxonomy" id="53483"/>
    <lineage>
        <taxon>Bacteria</taxon>
        <taxon>Pseudomonadati</taxon>
        <taxon>Bacteroidota</taxon>
        <taxon>Flavobacteriia</taxon>
        <taxon>Flavobacteriales</taxon>
        <taxon>Flavobacteriaceae</taxon>
    </lineage>
</organism>
<dbReference type="SUPFAM" id="SSF56935">
    <property type="entry name" value="Porins"/>
    <property type="match status" value="1"/>
</dbReference>
<dbReference type="Gene3D" id="2.170.130.10">
    <property type="entry name" value="TonB-dependent receptor, plug domain"/>
    <property type="match status" value="1"/>
</dbReference>
<feature type="domain" description="TonB-dependent receptor-like beta-barrel" evidence="11">
    <location>
        <begin position="400"/>
        <end position="920"/>
    </location>
</feature>
<comment type="similarity">
    <text evidence="8 9">Belongs to the TonB-dependent receptor family.</text>
</comment>
<evidence type="ECO:0000256" key="3">
    <source>
        <dbReference type="ARBA" id="ARBA00022452"/>
    </source>
</evidence>
<dbReference type="Proteomes" id="UP000239522">
    <property type="component" value="Unassembled WGS sequence"/>
</dbReference>
<evidence type="ECO:0000259" key="12">
    <source>
        <dbReference type="Pfam" id="PF07715"/>
    </source>
</evidence>
<dbReference type="OrthoDB" id="9768177at2"/>
<keyword evidence="2 8" id="KW-0813">Transport</keyword>
<evidence type="ECO:0000313" key="13">
    <source>
        <dbReference type="EMBL" id="PQB08970.1"/>
    </source>
</evidence>
<evidence type="ECO:0000256" key="7">
    <source>
        <dbReference type="ARBA" id="ARBA00023237"/>
    </source>
</evidence>
<reference evidence="13 14" key="1">
    <citation type="submission" date="2016-11" db="EMBL/GenBank/DDBJ databases">
        <title>Trade-off between light-utilization and light-protection in marine flavobacteria.</title>
        <authorList>
            <person name="Kumagai Y."/>
        </authorList>
    </citation>
    <scope>NUCLEOTIDE SEQUENCE [LARGE SCALE GENOMIC DNA]</scope>
    <source>
        <strain evidence="13 14">ATCC 700397</strain>
    </source>
</reference>
<comment type="caution">
    <text evidence="13">The sequence shown here is derived from an EMBL/GenBank/DDBJ whole genome shotgun (WGS) entry which is preliminary data.</text>
</comment>
<evidence type="ECO:0000259" key="11">
    <source>
        <dbReference type="Pfam" id="PF00593"/>
    </source>
</evidence>
<evidence type="ECO:0000256" key="5">
    <source>
        <dbReference type="ARBA" id="ARBA00023077"/>
    </source>
</evidence>
<dbReference type="FunFam" id="2.60.40.1120:FF:000003">
    <property type="entry name" value="Outer membrane protein Omp121"/>
    <property type="match status" value="1"/>
</dbReference>
<evidence type="ECO:0000256" key="1">
    <source>
        <dbReference type="ARBA" id="ARBA00004571"/>
    </source>
</evidence>
<dbReference type="Pfam" id="PF00593">
    <property type="entry name" value="TonB_dep_Rec_b-barrel"/>
    <property type="match status" value="1"/>
</dbReference>
<dbReference type="NCBIfam" id="TIGR04057">
    <property type="entry name" value="SusC_RagA_signa"/>
    <property type="match status" value="1"/>
</dbReference>
<evidence type="ECO:0000256" key="9">
    <source>
        <dbReference type="RuleBase" id="RU003357"/>
    </source>
</evidence>
<protein>
    <submittedName>
        <fullName evidence="13">SusC/RagA family TonB-linked outer membrane protein</fullName>
    </submittedName>
</protein>
<accession>A0A2S7L257</accession>
<dbReference type="Pfam" id="PF07715">
    <property type="entry name" value="Plug"/>
    <property type="match status" value="1"/>
</dbReference>
<feature type="domain" description="TonB-dependent receptor plug" evidence="12">
    <location>
        <begin position="111"/>
        <end position="218"/>
    </location>
</feature>
<dbReference type="InterPro" id="IPR008969">
    <property type="entry name" value="CarboxyPept-like_regulatory"/>
</dbReference>
<gene>
    <name evidence="13" type="ORF">BST83_01055</name>
</gene>
<evidence type="ECO:0000256" key="4">
    <source>
        <dbReference type="ARBA" id="ARBA00022692"/>
    </source>
</evidence>
<evidence type="ECO:0000256" key="2">
    <source>
        <dbReference type="ARBA" id="ARBA00022448"/>
    </source>
</evidence>
<name>A0A2S7L257_9FLAO</name>
<evidence type="ECO:0000313" key="14">
    <source>
        <dbReference type="Proteomes" id="UP000239522"/>
    </source>
</evidence>
<keyword evidence="6 8" id="KW-0472">Membrane</keyword>